<dbReference type="EnsemblPlants" id="OGLUM02G09040.1">
    <property type="protein sequence ID" value="OGLUM02G09040.1"/>
    <property type="gene ID" value="OGLUM02G09040"/>
</dbReference>
<dbReference type="HOGENOM" id="CLU_2162337_0_0_1"/>
<evidence type="ECO:0000313" key="3">
    <source>
        <dbReference type="Proteomes" id="UP000026961"/>
    </source>
</evidence>
<feature type="region of interest" description="Disordered" evidence="1">
    <location>
        <begin position="1"/>
        <end position="50"/>
    </location>
</feature>
<dbReference type="Gramene" id="OGLUM02G09040.1">
    <property type="protein sequence ID" value="OGLUM02G09040.1"/>
    <property type="gene ID" value="OGLUM02G09040"/>
</dbReference>
<reference evidence="2" key="1">
    <citation type="submission" date="2015-04" db="UniProtKB">
        <authorList>
            <consortium name="EnsemblPlants"/>
        </authorList>
    </citation>
    <scope>IDENTIFICATION</scope>
</reference>
<evidence type="ECO:0000313" key="2">
    <source>
        <dbReference type="EnsemblPlants" id="OGLUM02G09040.1"/>
    </source>
</evidence>
<protein>
    <submittedName>
        <fullName evidence="2">Uncharacterized protein</fullName>
    </submittedName>
</protein>
<dbReference type="Proteomes" id="UP000026961">
    <property type="component" value="Chromosome 2"/>
</dbReference>
<evidence type="ECO:0000256" key="1">
    <source>
        <dbReference type="SAM" id="MobiDB-lite"/>
    </source>
</evidence>
<keyword evidence="3" id="KW-1185">Reference proteome</keyword>
<sequence length="111" mass="11611">MAAAEARPSPSPAGTRLAAAHRAARRLALPPGRTATATAAGDGGRGSPEAMGIETEAEAAIARWFKATREIRWLRAGVSGVGEELAQLTSITMGFGGREWARSDAHKDMQK</sequence>
<organism evidence="2">
    <name type="scientific">Oryza glumipatula</name>
    <dbReference type="NCBI Taxonomy" id="40148"/>
    <lineage>
        <taxon>Eukaryota</taxon>
        <taxon>Viridiplantae</taxon>
        <taxon>Streptophyta</taxon>
        <taxon>Embryophyta</taxon>
        <taxon>Tracheophyta</taxon>
        <taxon>Spermatophyta</taxon>
        <taxon>Magnoliopsida</taxon>
        <taxon>Liliopsida</taxon>
        <taxon>Poales</taxon>
        <taxon>Poaceae</taxon>
        <taxon>BOP clade</taxon>
        <taxon>Oryzoideae</taxon>
        <taxon>Oryzeae</taxon>
        <taxon>Oryzinae</taxon>
        <taxon>Oryza</taxon>
    </lineage>
</organism>
<dbReference type="AlphaFoldDB" id="A0A0D9YPC9"/>
<accession>A0A0D9YPC9</accession>
<proteinExistence type="predicted"/>
<reference evidence="2" key="2">
    <citation type="submission" date="2018-05" db="EMBL/GenBank/DDBJ databases">
        <title>OgluRS3 (Oryza glumaepatula Reference Sequence Version 3).</title>
        <authorList>
            <person name="Zhang J."/>
            <person name="Kudrna D."/>
            <person name="Lee S."/>
            <person name="Talag J."/>
            <person name="Welchert J."/>
            <person name="Wing R.A."/>
        </authorList>
    </citation>
    <scope>NUCLEOTIDE SEQUENCE [LARGE SCALE GENOMIC DNA]</scope>
</reference>
<name>A0A0D9YPC9_9ORYZ</name>
<feature type="compositionally biased region" description="Low complexity" evidence="1">
    <location>
        <begin position="1"/>
        <end position="40"/>
    </location>
</feature>